<dbReference type="GeneID" id="20193356"/>
<accession>W2PBH6</accession>
<proteinExistence type="predicted"/>
<organism evidence="1 2">
    <name type="scientific">Phytophthora nicotianae (strain INRA-310)</name>
    <name type="common">Phytophthora parasitica</name>
    <dbReference type="NCBI Taxonomy" id="761204"/>
    <lineage>
        <taxon>Eukaryota</taxon>
        <taxon>Sar</taxon>
        <taxon>Stramenopiles</taxon>
        <taxon>Oomycota</taxon>
        <taxon>Peronosporomycetes</taxon>
        <taxon>Peronosporales</taxon>
        <taxon>Peronosporaceae</taxon>
        <taxon>Phytophthora</taxon>
    </lineage>
</organism>
<evidence type="ECO:0000313" key="2">
    <source>
        <dbReference type="Proteomes" id="UP000018817"/>
    </source>
</evidence>
<protein>
    <submittedName>
        <fullName evidence="1">Uncharacterized protein</fullName>
    </submittedName>
</protein>
<dbReference type="VEuPathDB" id="FungiDB:PPTG_24757"/>
<name>W2PBH6_PHYN3</name>
<dbReference type="Proteomes" id="UP000018817">
    <property type="component" value="Unassembled WGS sequence"/>
</dbReference>
<gene>
    <name evidence="1" type="ORF">PPTG_24757</name>
</gene>
<feature type="non-terminal residue" evidence="1">
    <location>
        <position position="1"/>
    </location>
</feature>
<evidence type="ECO:0000313" key="1">
    <source>
        <dbReference type="EMBL" id="ETM98020.1"/>
    </source>
</evidence>
<dbReference type="AlphaFoldDB" id="W2PBH6"/>
<reference evidence="1 2" key="2">
    <citation type="submission" date="2013-11" db="EMBL/GenBank/DDBJ databases">
        <title>The Genome Sequence of Phytophthora parasitica INRA-310.</title>
        <authorList>
            <consortium name="The Broad Institute Genomics Platform"/>
            <person name="Russ C."/>
            <person name="Tyler B."/>
            <person name="Panabieres F."/>
            <person name="Shan W."/>
            <person name="Tripathy S."/>
            <person name="Grunwald N."/>
            <person name="Machado M."/>
            <person name="Johnson C.S."/>
            <person name="Arredondo F."/>
            <person name="Hong C."/>
            <person name="Coffey M."/>
            <person name="Young S.K."/>
            <person name="Zeng Q."/>
            <person name="Gargeya S."/>
            <person name="Fitzgerald M."/>
            <person name="Abouelleil A."/>
            <person name="Alvarado L."/>
            <person name="Chapman S.B."/>
            <person name="Gainer-Dewar J."/>
            <person name="Goldberg J."/>
            <person name="Griggs A."/>
            <person name="Gujja S."/>
            <person name="Hansen M."/>
            <person name="Howarth C."/>
            <person name="Imamovic A."/>
            <person name="Ireland A."/>
            <person name="Larimer J."/>
            <person name="McCowan C."/>
            <person name="Murphy C."/>
            <person name="Pearson M."/>
            <person name="Poon T.W."/>
            <person name="Priest M."/>
            <person name="Roberts A."/>
            <person name="Saif S."/>
            <person name="Shea T."/>
            <person name="Sykes S."/>
            <person name="Wortman J."/>
            <person name="Nusbaum C."/>
            <person name="Birren B."/>
        </authorList>
    </citation>
    <scope>NUCLEOTIDE SEQUENCE [LARGE SCALE GENOMIC DNA]</scope>
    <source>
        <strain evidence="1 2">INRA-310</strain>
    </source>
</reference>
<dbReference type="EMBL" id="KI669764">
    <property type="protein sequence ID" value="ETM98020.1"/>
    <property type="molecule type" value="Genomic_DNA"/>
</dbReference>
<reference evidence="2" key="1">
    <citation type="submission" date="2011-12" db="EMBL/GenBank/DDBJ databases">
        <authorList>
            <consortium name="The Broad Institute Genome Sequencing Platform"/>
            <person name="Russ C."/>
            <person name="Tyler B."/>
            <person name="Panabieres F."/>
            <person name="Shan W."/>
            <person name="Tripathy S."/>
            <person name="Grunwald N."/>
            <person name="Machado M."/>
            <person name="Young S.K."/>
            <person name="Zeng Q."/>
            <person name="Gargeya S."/>
            <person name="Fitzgerald M."/>
            <person name="Haas B."/>
            <person name="Abouelleil A."/>
            <person name="Alvarado L."/>
            <person name="Arachchi H.M."/>
            <person name="Berlin A."/>
            <person name="Chapman S.B."/>
            <person name="Gearin G."/>
            <person name="Goldberg J."/>
            <person name="Griggs A."/>
            <person name="Gujja S."/>
            <person name="Hansen M."/>
            <person name="Heiman D."/>
            <person name="Howarth C."/>
            <person name="Larimer J."/>
            <person name="Lui A."/>
            <person name="MacDonald P.J.P."/>
            <person name="McCowen C."/>
            <person name="Montmayeur A."/>
            <person name="Murphy C."/>
            <person name="Neiman D."/>
            <person name="Pearson M."/>
            <person name="Priest M."/>
            <person name="Roberts A."/>
            <person name="Saif S."/>
            <person name="Shea T."/>
            <person name="Sisk P."/>
            <person name="Stolte C."/>
            <person name="Sykes S."/>
            <person name="Wortman J."/>
            <person name="Nusbaum C."/>
            <person name="Birren B."/>
        </authorList>
    </citation>
    <scope>NUCLEOTIDE SEQUENCE [LARGE SCALE GENOMIC DNA]</scope>
    <source>
        <strain evidence="2">INRA-310</strain>
    </source>
</reference>
<dbReference type="RefSeq" id="XP_008916687.1">
    <property type="nucleotide sequence ID" value="XM_008918439.1"/>
</dbReference>
<sequence length="114" mass="12498">KLSIADLTFSMRRTTVGSKPRLMMRSLNTRTGLVSMADVSVSLALRRSGAAAKVSCWVVVPPLHCNSTCVFPPHVKFRKDLVTSTHQLVRIVKPRCGGNGICLRIFKATIVVMC</sequence>